<dbReference type="RefSeq" id="WP_062653987.1">
    <property type="nucleotide sequence ID" value="NZ_LPUR01000021.1"/>
</dbReference>
<name>A0A135W153_9FLAO</name>
<dbReference type="Pfam" id="PF13472">
    <property type="entry name" value="Lipase_GDSL_2"/>
    <property type="match status" value="1"/>
</dbReference>
<dbReference type="OrthoDB" id="1080860at2"/>
<organism evidence="2 3">
    <name type="scientific">Chryseobacterium kwangjuense</name>
    <dbReference type="NCBI Taxonomy" id="267125"/>
    <lineage>
        <taxon>Bacteria</taxon>
        <taxon>Pseudomonadati</taxon>
        <taxon>Bacteroidota</taxon>
        <taxon>Flavobacteriia</taxon>
        <taxon>Flavobacteriales</taxon>
        <taxon>Weeksellaceae</taxon>
        <taxon>Chryseobacterium group</taxon>
        <taxon>Chryseobacterium</taxon>
    </lineage>
</organism>
<gene>
    <name evidence="2" type="ORF">AU378_21835</name>
</gene>
<dbReference type="GO" id="GO:0016788">
    <property type="term" value="F:hydrolase activity, acting on ester bonds"/>
    <property type="evidence" value="ECO:0007669"/>
    <property type="project" value="UniProtKB-ARBA"/>
</dbReference>
<dbReference type="InterPro" id="IPR036514">
    <property type="entry name" value="SGNH_hydro_sf"/>
</dbReference>
<feature type="domain" description="SGNH hydrolase-type esterase" evidence="1">
    <location>
        <begin position="57"/>
        <end position="241"/>
    </location>
</feature>
<protein>
    <recommendedName>
        <fullName evidence="1">SGNH hydrolase-type esterase domain-containing protein</fullName>
    </recommendedName>
</protein>
<dbReference type="CDD" id="cd00229">
    <property type="entry name" value="SGNH_hydrolase"/>
    <property type="match status" value="1"/>
</dbReference>
<dbReference type="AlphaFoldDB" id="A0A135W153"/>
<reference evidence="2 3" key="2">
    <citation type="journal article" date="2016" name="Genome Announc.">
        <title>Draft Genome Sequence of a Biocontrol Rhizobacterium, Chryseobacterium kwangjuense Strain KJ1R5, Isolated from Pepper (Capsicum annuum).</title>
        <authorList>
            <person name="Jeong J.J."/>
            <person name="Park H."/>
            <person name="Park B.H."/>
            <person name="Mannaa M."/>
            <person name="Sang M.K."/>
            <person name="Choi I.G."/>
            <person name="Kim K.D."/>
        </authorList>
    </citation>
    <scope>NUCLEOTIDE SEQUENCE [LARGE SCALE GENOMIC DNA]</scope>
    <source>
        <strain evidence="2 3">KJ1R5</strain>
    </source>
</reference>
<sequence length="258" mass="29358">MKKKIILSSILLAVLFTVVYFWNKYSYAGEEKYFSSTTKPEKGLQIGIIGDSWVVRQNLDSLLVKKLSDKGIQAQIYSSGNPGAKTRMIYENLFKDKDQEFSFKKVIEKKPDYCIVIAGVNDAAMHLGPQFYSHHMLMIVKTLLNYNIRPVVVSMPEFGLEENFKSKNIVSALSNKGAELVLNGGTAFKIADYRKALQEDFKNNGLDQKVIVLNFDEVSRDFEKDRNLYADPLHLNKLGYQKFSDFLTQSIVNLEGVK</sequence>
<accession>A0A135W153</accession>
<reference evidence="3" key="1">
    <citation type="submission" date="2015-12" db="EMBL/GenBank/DDBJ databases">
        <title>Genome sequence of a biocontrol rhizobacterium Chryseobacterium kwangjuense strain KJ1R5 isolated from pepper (Capsicum annuum L.).</title>
        <authorList>
            <person name="Jeong J.-J."/>
            <person name="Park H."/>
            <person name="Mannaa M."/>
            <person name="Sang M.K."/>
            <person name="Choi I.-G."/>
            <person name="Kim K.D."/>
        </authorList>
    </citation>
    <scope>NUCLEOTIDE SEQUENCE [LARGE SCALE GENOMIC DNA]</scope>
    <source>
        <strain evidence="3">KJ1R5</strain>
    </source>
</reference>
<dbReference type="Gene3D" id="3.40.50.1110">
    <property type="entry name" value="SGNH hydrolase"/>
    <property type="match status" value="1"/>
</dbReference>
<evidence type="ECO:0000259" key="1">
    <source>
        <dbReference type="Pfam" id="PF13472"/>
    </source>
</evidence>
<dbReference type="InterPro" id="IPR013830">
    <property type="entry name" value="SGNH_hydro"/>
</dbReference>
<proteinExistence type="predicted"/>
<comment type="caution">
    <text evidence="2">The sequence shown here is derived from an EMBL/GenBank/DDBJ whole genome shotgun (WGS) entry which is preliminary data.</text>
</comment>
<dbReference type="SUPFAM" id="SSF52266">
    <property type="entry name" value="SGNH hydrolase"/>
    <property type="match status" value="1"/>
</dbReference>
<dbReference type="Proteomes" id="UP000070513">
    <property type="component" value="Unassembled WGS sequence"/>
</dbReference>
<evidence type="ECO:0000313" key="2">
    <source>
        <dbReference type="EMBL" id="KXH78452.1"/>
    </source>
</evidence>
<dbReference type="EMBL" id="LPUR01000021">
    <property type="protein sequence ID" value="KXH78452.1"/>
    <property type="molecule type" value="Genomic_DNA"/>
</dbReference>
<evidence type="ECO:0000313" key="3">
    <source>
        <dbReference type="Proteomes" id="UP000070513"/>
    </source>
</evidence>